<dbReference type="GO" id="GO:0005506">
    <property type="term" value="F:iron ion binding"/>
    <property type="evidence" value="ECO:0007669"/>
    <property type="project" value="InterPro"/>
</dbReference>
<comment type="similarity">
    <text evidence="4 14">Belongs to the cytochrome P450 family.</text>
</comment>
<dbReference type="GO" id="GO:0020037">
    <property type="term" value="F:heme binding"/>
    <property type="evidence" value="ECO:0007669"/>
    <property type="project" value="InterPro"/>
</dbReference>
<dbReference type="PROSITE" id="PS00086">
    <property type="entry name" value="CYTOCHROME_P450"/>
    <property type="match status" value="1"/>
</dbReference>
<dbReference type="PANTHER" id="PTHR24292:SF54">
    <property type="entry name" value="CYP9F3-RELATED"/>
    <property type="match status" value="1"/>
</dbReference>
<dbReference type="Gene3D" id="1.10.630.10">
    <property type="entry name" value="Cytochrome P450"/>
    <property type="match status" value="1"/>
</dbReference>
<name>A0A7F5RG05_AGRPL</name>
<dbReference type="KEGG" id="apln:108743695"/>
<evidence type="ECO:0000256" key="5">
    <source>
        <dbReference type="ARBA" id="ARBA00022617"/>
    </source>
</evidence>
<dbReference type="PRINTS" id="PR00463">
    <property type="entry name" value="EP450I"/>
</dbReference>
<dbReference type="InterPro" id="IPR001128">
    <property type="entry name" value="Cyt_P450"/>
</dbReference>
<dbReference type="Proteomes" id="UP000192223">
    <property type="component" value="Unplaced"/>
</dbReference>
<keyword evidence="8" id="KW-0492">Microsome</keyword>
<evidence type="ECO:0000256" key="1">
    <source>
        <dbReference type="ARBA" id="ARBA00001971"/>
    </source>
</evidence>
<keyword evidence="10 13" id="KW-0408">Iron</keyword>
<dbReference type="OrthoDB" id="2789670at2759"/>
<dbReference type="InterPro" id="IPR002401">
    <property type="entry name" value="Cyt_P450_E_grp-I"/>
</dbReference>
<evidence type="ECO:0000256" key="8">
    <source>
        <dbReference type="ARBA" id="ARBA00022848"/>
    </source>
</evidence>
<proteinExistence type="inferred from homology"/>
<evidence type="ECO:0000256" key="13">
    <source>
        <dbReference type="PIRSR" id="PIRSR602401-1"/>
    </source>
</evidence>
<dbReference type="SUPFAM" id="SSF48264">
    <property type="entry name" value="Cytochrome P450"/>
    <property type="match status" value="1"/>
</dbReference>
<evidence type="ECO:0000256" key="2">
    <source>
        <dbReference type="ARBA" id="ARBA00004174"/>
    </source>
</evidence>
<keyword evidence="15" id="KW-1185">Reference proteome</keyword>
<accession>A0A7F5RG05</accession>
<keyword evidence="11 14" id="KW-0503">Monooxygenase</keyword>
<evidence type="ECO:0000256" key="14">
    <source>
        <dbReference type="RuleBase" id="RU000461"/>
    </source>
</evidence>
<evidence type="ECO:0000256" key="9">
    <source>
        <dbReference type="ARBA" id="ARBA00023002"/>
    </source>
</evidence>
<evidence type="ECO:0000256" key="10">
    <source>
        <dbReference type="ARBA" id="ARBA00023004"/>
    </source>
</evidence>
<keyword evidence="7" id="KW-0256">Endoplasmic reticulum</keyword>
<feature type="binding site" description="axial binding residue" evidence="13">
    <location>
        <position position="441"/>
    </location>
    <ligand>
        <name>heme</name>
        <dbReference type="ChEBI" id="CHEBI:30413"/>
    </ligand>
    <ligandPart>
        <name>Fe</name>
        <dbReference type="ChEBI" id="CHEBI:18248"/>
    </ligandPart>
</feature>
<sequence>MIWLSFFVLISYIFLCKYWKHLCFWRRKCVTYSRPVPLFGNLWSVIFRKISYPNKIKELYNEFPQNRYNGVFELSKPKLLIRDRELAEDIFTKNFEKFSDRKPDGLLKLDSLLGRNLYFSNHKDWKRMQPCMDNCFKNFPKENVFSTISLTMESLTNYLLEDISKKKQPINFEAVDFFRRITNDVIAAVVFDQKCNSLRDKDNEFFKMTRQILKTEGATSMKMFLGDSLPIFKNIFNAIPLYPTNVSEYFNDLIYKKFKLEDSPFSHLLINANEVNDNLSRDDVLAQVLSFFFIGFEPLVKTMSFLAYELALNVQMQKKLELEIDRIFYEDSDDRVTFENLSKIRYFDAVVLETLRKWPSAVQIERICTKDYILSVKRQSECGIRLEKGDTVLLPVYGFHHDKRQFPCPEKFDPDRFLNKDLDEILNTFNFFPFGIGPRRCLAMELSILIVKTVFFDIISKFEISVIQHTEIPLKLSKTTTHLHPQNGIYLGLRPRK</sequence>
<evidence type="ECO:0000256" key="6">
    <source>
        <dbReference type="ARBA" id="ARBA00022723"/>
    </source>
</evidence>
<evidence type="ECO:0000256" key="3">
    <source>
        <dbReference type="ARBA" id="ARBA00004406"/>
    </source>
</evidence>
<dbReference type="PANTHER" id="PTHR24292">
    <property type="entry name" value="CYTOCHROME P450"/>
    <property type="match status" value="1"/>
</dbReference>
<evidence type="ECO:0000256" key="11">
    <source>
        <dbReference type="ARBA" id="ARBA00023033"/>
    </source>
</evidence>
<evidence type="ECO:0000256" key="4">
    <source>
        <dbReference type="ARBA" id="ARBA00010617"/>
    </source>
</evidence>
<dbReference type="InterPro" id="IPR017972">
    <property type="entry name" value="Cyt_P450_CS"/>
</dbReference>
<keyword evidence="12" id="KW-0472">Membrane</keyword>
<evidence type="ECO:0000313" key="15">
    <source>
        <dbReference type="Proteomes" id="UP000192223"/>
    </source>
</evidence>
<comment type="subcellular location">
    <subcellularLocation>
        <location evidence="3">Endoplasmic reticulum membrane</location>
        <topology evidence="3">Peripheral membrane protein</topology>
    </subcellularLocation>
    <subcellularLocation>
        <location evidence="2">Microsome membrane</location>
        <topology evidence="2">Peripheral membrane protein</topology>
    </subcellularLocation>
</comment>
<keyword evidence="9 14" id="KW-0560">Oxidoreductase</keyword>
<dbReference type="InterPro" id="IPR050476">
    <property type="entry name" value="Insect_CytP450_Detox"/>
</dbReference>
<evidence type="ECO:0000256" key="12">
    <source>
        <dbReference type="ARBA" id="ARBA00023136"/>
    </source>
</evidence>
<comment type="cofactor">
    <cofactor evidence="1 13">
        <name>heme</name>
        <dbReference type="ChEBI" id="CHEBI:30413"/>
    </cofactor>
</comment>
<dbReference type="InParanoid" id="A0A7F5RG05"/>
<protein>
    <submittedName>
        <fullName evidence="16">Cytochrome P450 9e2</fullName>
    </submittedName>
</protein>
<dbReference type="GO" id="GO:0004497">
    <property type="term" value="F:monooxygenase activity"/>
    <property type="evidence" value="ECO:0007669"/>
    <property type="project" value="UniProtKB-KW"/>
</dbReference>
<dbReference type="GO" id="GO:0016705">
    <property type="term" value="F:oxidoreductase activity, acting on paired donors, with incorporation or reduction of molecular oxygen"/>
    <property type="evidence" value="ECO:0007669"/>
    <property type="project" value="InterPro"/>
</dbReference>
<organism evidence="15 16">
    <name type="scientific">Agrilus planipennis</name>
    <name type="common">Emerald ash borer</name>
    <name type="synonym">Agrilus marcopoli</name>
    <dbReference type="NCBI Taxonomy" id="224129"/>
    <lineage>
        <taxon>Eukaryota</taxon>
        <taxon>Metazoa</taxon>
        <taxon>Ecdysozoa</taxon>
        <taxon>Arthropoda</taxon>
        <taxon>Hexapoda</taxon>
        <taxon>Insecta</taxon>
        <taxon>Pterygota</taxon>
        <taxon>Neoptera</taxon>
        <taxon>Endopterygota</taxon>
        <taxon>Coleoptera</taxon>
        <taxon>Polyphaga</taxon>
        <taxon>Elateriformia</taxon>
        <taxon>Buprestoidea</taxon>
        <taxon>Buprestidae</taxon>
        <taxon>Agrilinae</taxon>
        <taxon>Agrilus</taxon>
    </lineage>
</organism>
<evidence type="ECO:0000256" key="7">
    <source>
        <dbReference type="ARBA" id="ARBA00022824"/>
    </source>
</evidence>
<dbReference type="RefSeq" id="XP_025834820.1">
    <property type="nucleotide sequence ID" value="XM_025979035.1"/>
</dbReference>
<keyword evidence="5 13" id="KW-0349">Heme</keyword>
<reference evidence="16" key="1">
    <citation type="submission" date="2025-08" db="UniProtKB">
        <authorList>
            <consortium name="RefSeq"/>
        </authorList>
    </citation>
    <scope>IDENTIFICATION</scope>
    <source>
        <tissue evidence="16">Entire body</tissue>
    </source>
</reference>
<gene>
    <name evidence="16" type="primary">LOC108743695</name>
</gene>
<evidence type="ECO:0000313" key="16">
    <source>
        <dbReference type="RefSeq" id="XP_025834820.1"/>
    </source>
</evidence>
<dbReference type="Pfam" id="PF00067">
    <property type="entry name" value="p450"/>
    <property type="match status" value="1"/>
</dbReference>
<dbReference type="GeneID" id="108743695"/>
<keyword evidence="6 13" id="KW-0479">Metal-binding</keyword>
<dbReference type="InterPro" id="IPR036396">
    <property type="entry name" value="Cyt_P450_sf"/>
</dbReference>
<dbReference type="GO" id="GO:0005789">
    <property type="term" value="C:endoplasmic reticulum membrane"/>
    <property type="evidence" value="ECO:0007669"/>
    <property type="project" value="UniProtKB-SubCell"/>
</dbReference>
<dbReference type="AlphaFoldDB" id="A0A7F5RG05"/>